<evidence type="ECO:0000256" key="4">
    <source>
        <dbReference type="RuleBase" id="RU004208"/>
    </source>
</evidence>
<dbReference type="GO" id="GO:0006457">
    <property type="term" value="P:protein folding"/>
    <property type="evidence" value="ECO:0007669"/>
    <property type="project" value="TreeGrafter"/>
</dbReference>
<organism evidence="7 8">
    <name type="scientific">Micractinium conductrix</name>
    <dbReference type="NCBI Taxonomy" id="554055"/>
    <lineage>
        <taxon>Eukaryota</taxon>
        <taxon>Viridiplantae</taxon>
        <taxon>Chlorophyta</taxon>
        <taxon>core chlorophytes</taxon>
        <taxon>Trebouxiophyceae</taxon>
        <taxon>Chlorellales</taxon>
        <taxon>Chlorellaceae</taxon>
        <taxon>Chlorella clade</taxon>
        <taxon>Micractinium</taxon>
    </lineage>
</organism>
<dbReference type="PROSITE" id="PS51352">
    <property type="entry name" value="THIOREDOXIN_2"/>
    <property type="match status" value="1"/>
</dbReference>
<feature type="chain" id="PRO_5015170511" evidence="5">
    <location>
        <begin position="20"/>
        <end position="138"/>
    </location>
</feature>
<feature type="signal peptide" evidence="5">
    <location>
        <begin position="1"/>
        <end position="19"/>
    </location>
</feature>
<keyword evidence="2 5" id="KW-0732">Signal</keyword>
<keyword evidence="8" id="KW-1185">Reference proteome</keyword>
<evidence type="ECO:0000256" key="5">
    <source>
        <dbReference type="SAM" id="SignalP"/>
    </source>
</evidence>
<dbReference type="GO" id="GO:0005783">
    <property type="term" value="C:endoplasmic reticulum"/>
    <property type="evidence" value="ECO:0007669"/>
    <property type="project" value="TreeGrafter"/>
</dbReference>
<comment type="similarity">
    <text evidence="1 4">Belongs to the protein disulfide isomerase family.</text>
</comment>
<name>A0A2P6VJU6_9CHLO</name>
<sequence length="138" mass="15048">MAASLRFLLLAALLGAALGSAGHGVHHLTDADFAEKTGDGKVYLIKFFAPWCGHCKRLAPTWDQLGDHFKGSDRVVIASVDCTEQKDVCTKAEIRGYPTLKVYHAGAEVDSYKGGRDFDSIKTYVEDKAKTLLDLTTE</sequence>
<keyword evidence="3" id="KW-0677">Repeat</keyword>
<dbReference type="Proteomes" id="UP000239649">
    <property type="component" value="Unassembled WGS sequence"/>
</dbReference>
<proteinExistence type="inferred from homology"/>
<dbReference type="InterPro" id="IPR051063">
    <property type="entry name" value="PDI"/>
</dbReference>
<comment type="caution">
    <text evidence="7">The sequence shown here is derived from an EMBL/GenBank/DDBJ whole genome shotgun (WGS) entry which is preliminary data.</text>
</comment>
<dbReference type="GO" id="GO:0003756">
    <property type="term" value="F:protein disulfide isomerase activity"/>
    <property type="evidence" value="ECO:0007669"/>
    <property type="project" value="InterPro"/>
</dbReference>
<dbReference type="OrthoDB" id="72053at2759"/>
<dbReference type="InterPro" id="IPR017937">
    <property type="entry name" value="Thioredoxin_CS"/>
</dbReference>
<dbReference type="PROSITE" id="PS00194">
    <property type="entry name" value="THIOREDOXIN_1"/>
    <property type="match status" value="1"/>
</dbReference>
<dbReference type="NCBIfam" id="TIGR01126">
    <property type="entry name" value="pdi_dom"/>
    <property type="match status" value="1"/>
</dbReference>
<dbReference type="InterPro" id="IPR005788">
    <property type="entry name" value="PDI_thioredoxin-like_dom"/>
</dbReference>
<evidence type="ECO:0000256" key="3">
    <source>
        <dbReference type="ARBA" id="ARBA00022737"/>
    </source>
</evidence>
<dbReference type="SUPFAM" id="SSF52833">
    <property type="entry name" value="Thioredoxin-like"/>
    <property type="match status" value="1"/>
</dbReference>
<evidence type="ECO:0000256" key="2">
    <source>
        <dbReference type="ARBA" id="ARBA00022729"/>
    </source>
</evidence>
<dbReference type="InterPro" id="IPR036249">
    <property type="entry name" value="Thioredoxin-like_sf"/>
</dbReference>
<dbReference type="PANTHER" id="PTHR45672">
    <property type="entry name" value="PROTEIN DISULFIDE-ISOMERASE C17H9.14C-RELATED"/>
    <property type="match status" value="1"/>
</dbReference>
<dbReference type="AlphaFoldDB" id="A0A2P6VJU6"/>
<dbReference type="STRING" id="554055.A0A2P6VJU6"/>
<gene>
    <name evidence="7" type="ORF">C2E20_2671</name>
</gene>
<dbReference type="Gene3D" id="3.40.30.10">
    <property type="entry name" value="Glutaredoxin"/>
    <property type="match status" value="1"/>
</dbReference>
<dbReference type="PANTHER" id="PTHR45672:SF3">
    <property type="entry name" value="THIOREDOXIN DOMAIN-CONTAINING PROTEIN 5"/>
    <property type="match status" value="1"/>
</dbReference>
<dbReference type="Pfam" id="PF00085">
    <property type="entry name" value="Thioredoxin"/>
    <property type="match status" value="1"/>
</dbReference>
<accession>A0A2P6VJU6</accession>
<evidence type="ECO:0000259" key="6">
    <source>
        <dbReference type="PROSITE" id="PS51352"/>
    </source>
</evidence>
<dbReference type="InterPro" id="IPR013766">
    <property type="entry name" value="Thioredoxin_domain"/>
</dbReference>
<dbReference type="EMBL" id="LHPF02000005">
    <property type="protein sequence ID" value="PSC74330.1"/>
    <property type="molecule type" value="Genomic_DNA"/>
</dbReference>
<feature type="domain" description="Thioredoxin" evidence="6">
    <location>
        <begin position="7"/>
        <end position="130"/>
    </location>
</feature>
<dbReference type="PRINTS" id="PR00421">
    <property type="entry name" value="THIOREDOXIN"/>
</dbReference>
<evidence type="ECO:0000256" key="1">
    <source>
        <dbReference type="ARBA" id="ARBA00006347"/>
    </source>
</evidence>
<reference evidence="7 8" key="1">
    <citation type="journal article" date="2018" name="Plant J.">
        <title>Genome sequences of Chlorella sorokiniana UTEX 1602 and Micractinium conductrix SAG 241.80: implications to maltose excretion by a green alga.</title>
        <authorList>
            <person name="Arriola M.B."/>
            <person name="Velmurugan N."/>
            <person name="Zhang Y."/>
            <person name="Plunkett M.H."/>
            <person name="Hondzo H."/>
            <person name="Barney B.M."/>
        </authorList>
    </citation>
    <scope>NUCLEOTIDE SEQUENCE [LARGE SCALE GENOMIC DNA]</scope>
    <source>
        <strain evidence="7 8">SAG 241.80</strain>
    </source>
</reference>
<evidence type="ECO:0000313" key="7">
    <source>
        <dbReference type="EMBL" id="PSC74330.1"/>
    </source>
</evidence>
<evidence type="ECO:0000313" key="8">
    <source>
        <dbReference type="Proteomes" id="UP000239649"/>
    </source>
</evidence>
<protein>
    <submittedName>
        <fullName evidence="7">Thioredoxin domain-containing 5</fullName>
    </submittedName>
</protein>